<evidence type="ECO:0000256" key="11">
    <source>
        <dbReference type="ARBA" id="ARBA00023211"/>
    </source>
</evidence>
<name>A0ABQ4LV68_9BACL</name>
<evidence type="ECO:0000256" key="9">
    <source>
        <dbReference type="ARBA" id="ARBA00022960"/>
    </source>
</evidence>
<evidence type="ECO:0000256" key="8">
    <source>
        <dbReference type="ARBA" id="ARBA00022842"/>
    </source>
</evidence>
<evidence type="ECO:0000256" key="1">
    <source>
        <dbReference type="ARBA" id="ARBA00001936"/>
    </source>
</evidence>
<dbReference type="SUPFAM" id="SSF52440">
    <property type="entry name" value="PreATP-grasp domain"/>
    <property type="match status" value="1"/>
</dbReference>
<dbReference type="PROSITE" id="PS00844">
    <property type="entry name" value="DALA_DALA_LIGASE_2"/>
    <property type="match status" value="1"/>
</dbReference>
<dbReference type="InterPro" id="IPR005905">
    <property type="entry name" value="D_ala_D_ala"/>
</dbReference>
<dbReference type="PROSITE" id="PS50975">
    <property type="entry name" value="ATP_GRASP"/>
    <property type="match status" value="1"/>
</dbReference>
<comment type="function">
    <text evidence="13">Cell wall formation.</text>
</comment>
<dbReference type="InterPro" id="IPR013815">
    <property type="entry name" value="ATP_grasp_subdomain_1"/>
</dbReference>
<comment type="cofactor">
    <cofactor evidence="2">
        <name>Mg(2+)</name>
        <dbReference type="ChEBI" id="CHEBI:18420"/>
    </cofactor>
</comment>
<evidence type="ECO:0000313" key="16">
    <source>
        <dbReference type="EMBL" id="GIO67175.1"/>
    </source>
</evidence>
<dbReference type="InterPro" id="IPR011095">
    <property type="entry name" value="Dala_Dala_lig_C"/>
</dbReference>
<keyword evidence="8" id="KW-0460">Magnesium</keyword>
<comment type="caution">
    <text evidence="16">The sequence shown here is derived from an EMBL/GenBank/DDBJ whole genome shotgun (WGS) entry which is preliminary data.</text>
</comment>
<gene>
    <name evidence="16" type="primary">vanG</name>
    <name evidence="13" type="synonym">ddl</name>
    <name evidence="16" type="ORF">J21TS3_19960</name>
</gene>
<dbReference type="Gene3D" id="3.40.50.20">
    <property type="match status" value="1"/>
</dbReference>
<keyword evidence="11" id="KW-0464">Manganese</keyword>
<evidence type="ECO:0000256" key="2">
    <source>
        <dbReference type="ARBA" id="ARBA00001946"/>
    </source>
</evidence>
<dbReference type="PANTHER" id="PTHR23132">
    <property type="entry name" value="D-ALANINE--D-ALANINE LIGASE"/>
    <property type="match status" value="1"/>
</dbReference>
<comment type="subcellular location">
    <subcellularLocation>
        <location evidence="13">Cytoplasm</location>
    </subcellularLocation>
</comment>
<comment type="cofactor">
    <cofactor evidence="1">
        <name>Mn(2+)</name>
        <dbReference type="ChEBI" id="CHEBI:29035"/>
    </cofactor>
</comment>
<dbReference type="RefSeq" id="WP_212949338.1">
    <property type="nucleotide sequence ID" value="NZ_BORW01000008.1"/>
</dbReference>
<comment type="catalytic activity">
    <reaction evidence="13">
        <text>2 D-alanine + ATP = D-alanyl-D-alanine + ADP + phosphate + H(+)</text>
        <dbReference type="Rhea" id="RHEA:11224"/>
        <dbReference type="ChEBI" id="CHEBI:15378"/>
        <dbReference type="ChEBI" id="CHEBI:30616"/>
        <dbReference type="ChEBI" id="CHEBI:43474"/>
        <dbReference type="ChEBI" id="CHEBI:57416"/>
        <dbReference type="ChEBI" id="CHEBI:57822"/>
        <dbReference type="ChEBI" id="CHEBI:456216"/>
        <dbReference type="EC" id="6.3.2.4"/>
    </reaction>
</comment>
<accession>A0ABQ4LV68</accession>
<dbReference type="SUPFAM" id="SSF56059">
    <property type="entry name" value="Glutathione synthetase ATP-binding domain-like"/>
    <property type="match status" value="1"/>
</dbReference>
<evidence type="ECO:0000256" key="3">
    <source>
        <dbReference type="ARBA" id="ARBA00010871"/>
    </source>
</evidence>
<keyword evidence="5" id="KW-0479">Metal-binding</keyword>
<evidence type="ECO:0000313" key="17">
    <source>
        <dbReference type="Proteomes" id="UP000680638"/>
    </source>
</evidence>
<keyword evidence="10 13" id="KW-0573">Peptidoglycan synthesis</keyword>
<keyword evidence="7 14" id="KW-0067">ATP-binding</keyword>
<keyword evidence="13" id="KW-0963">Cytoplasm</keyword>
<dbReference type="InterPro" id="IPR011761">
    <property type="entry name" value="ATP-grasp"/>
</dbReference>
<keyword evidence="6 14" id="KW-0547">Nucleotide-binding</keyword>
<reference evidence="16 17" key="1">
    <citation type="submission" date="2021-03" db="EMBL/GenBank/DDBJ databases">
        <title>Antimicrobial resistance genes in bacteria isolated from Japanese honey, and their potential for conferring macrolide and lincosamide resistance in the American foulbrood pathogen Paenibacillus larvae.</title>
        <authorList>
            <person name="Okamoto M."/>
            <person name="Kumagai M."/>
            <person name="Kanamori H."/>
            <person name="Takamatsu D."/>
        </authorList>
    </citation>
    <scope>NUCLEOTIDE SEQUENCE [LARGE SCALE GENOMIC DNA]</scope>
    <source>
        <strain evidence="16 17">J21TS3</strain>
    </source>
</reference>
<sequence>MKLARKTTVAVLFGGCSTEYGVSLQSAASVIDHLDRDKYDLVLVGITQEGVWLRYGGGTDDIREDRWQQHSSCIPAFLPPSRDMAGLVELVGTEYRVTPVDAVFPVLHGKNGEDGTVQGLLELSGIPFVGCDTLSSAVCMDKSIASKLVKLAGVDTAESIVVHAGDDLYGAVKKAEPLGFPLYVKPARSGSSFGIAKAYDKLELMEGIRSALLHDDKVVIEQNVPGFEVGCAVLGHAADPLIAEIDEIELNGEFFDYEEKYSLATSTIHLPARVSEDAAASIKEAAKLIYRTLGCTGLARVDMFVCPDGRIVFNEVNTMPGFTAASRYPNMMRASHIGYPELMDRLIQLALSKEARA</sequence>
<dbReference type="Gene3D" id="3.30.470.20">
    <property type="entry name" value="ATP-grasp fold, B domain"/>
    <property type="match status" value="1"/>
</dbReference>
<protein>
    <recommendedName>
        <fullName evidence="13">D-alanine--D-alanine ligase</fullName>
        <ecNumber evidence="13">6.3.2.4</ecNumber>
    </recommendedName>
    <alternativeName>
        <fullName evidence="13">D-Ala-D-Ala ligase</fullName>
    </alternativeName>
    <alternativeName>
        <fullName evidence="13">D-alanylalanine synthetase</fullName>
    </alternativeName>
</protein>
<evidence type="ECO:0000256" key="14">
    <source>
        <dbReference type="PROSITE-ProRule" id="PRU00409"/>
    </source>
</evidence>
<dbReference type="Gene3D" id="3.30.1490.20">
    <property type="entry name" value="ATP-grasp fold, A domain"/>
    <property type="match status" value="1"/>
</dbReference>
<dbReference type="Pfam" id="PF07478">
    <property type="entry name" value="Dala_Dala_lig_C"/>
    <property type="match status" value="1"/>
</dbReference>
<evidence type="ECO:0000256" key="5">
    <source>
        <dbReference type="ARBA" id="ARBA00022723"/>
    </source>
</evidence>
<evidence type="ECO:0000256" key="7">
    <source>
        <dbReference type="ARBA" id="ARBA00022840"/>
    </source>
</evidence>
<dbReference type="HAMAP" id="MF_00047">
    <property type="entry name" value="Dala_Dala_lig"/>
    <property type="match status" value="1"/>
</dbReference>
<proteinExistence type="inferred from homology"/>
<feature type="domain" description="ATP-grasp" evidence="15">
    <location>
        <begin position="146"/>
        <end position="348"/>
    </location>
</feature>
<dbReference type="PIRSF" id="PIRSF039102">
    <property type="entry name" value="Ddl/VanB"/>
    <property type="match status" value="1"/>
</dbReference>
<dbReference type="GO" id="GO:0016874">
    <property type="term" value="F:ligase activity"/>
    <property type="evidence" value="ECO:0007669"/>
    <property type="project" value="UniProtKB-KW"/>
</dbReference>
<evidence type="ECO:0000256" key="10">
    <source>
        <dbReference type="ARBA" id="ARBA00022984"/>
    </source>
</evidence>
<dbReference type="InterPro" id="IPR000291">
    <property type="entry name" value="D-Ala_lig_Van_CS"/>
</dbReference>
<dbReference type="NCBIfam" id="NF002528">
    <property type="entry name" value="PRK01966.1-4"/>
    <property type="match status" value="1"/>
</dbReference>
<dbReference type="EMBL" id="BORW01000008">
    <property type="protein sequence ID" value="GIO67175.1"/>
    <property type="molecule type" value="Genomic_DNA"/>
</dbReference>
<dbReference type="InterPro" id="IPR016185">
    <property type="entry name" value="PreATP-grasp_dom_sf"/>
</dbReference>
<comment type="similarity">
    <text evidence="3 13">Belongs to the D-alanine--D-alanine ligase family.</text>
</comment>
<keyword evidence="12 13" id="KW-0961">Cell wall biogenesis/degradation</keyword>
<dbReference type="InterPro" id="IPR011127">
    <property type="entry name" value="Dala_Dala_lig_N"/>
</dbReference>
<evidence type="ECO:0000256" key="6">
    <source>
        <dbReference type="ARBA" id="ARBA00022741"/>
    </source>
</evidence>
<comment type="pathway">
    <text evidence="13">Cell wall biogenesis; peptidoglycan biosynthesis.</text>
</comment>
<dbReference type="NCBIfam" id="NF000091">
    <property type="entry name" value="D_ala_D_ser_VanG"/>
    <property type="match status" value="1"/>
</dbReference>
<dbReference type="Pfam" id="PF01820">
    <property type="entry name" value="Dala_Dala_lig_N"/>
    <property type="match status" value="1"/>
</dbReference>
<evidence type="ECO:0000256" key="13">
    <source>
        <dbReference type="HAMAP-Rule" id="MF_00047"/>
    </source>
</evidence>
<dbReference type="EC" id="6.3.2.4" evidence="13"/>
<keyword evidence="9 13" id="KW-0133">Cell shape</keyword>
<dbReference type="PROSITE" id="PS00843">
    <property type="entry name" value="DALA_DALA_LIGASE_1"/>
    <property type="match status" value="1"/>
</dbReference>
<evidence type="ECO:0000256" key="12">
    <source>
        <dbReference type="ARBA" id="ARBA00023316"/>
    </source>
</evidence>
<keyword evidence="4 13" id="KW-0436">Ligase</keyword>
<keyword evidence="17" id="KW-1185">Reference proteome</keyword>
<evidence type="ECO:0000259" key="15">
    <source>
        <dbReference type="PROSITE" id="PS50975"/>
    </source>
</evidence>
<evidence type="ECO:0000256" key="4">
    <source>
        <dbReference type="ARBA" id="ARBA00022598"/>
    </source>
</evidence>
<dbReference type="PANTHER" id="PTHR23132:SF25">
    <property type="entry name" value="D-ALANINE--D-ALANINE LIGASE A"/>
    <property type="match status" value="1"/>
</dbReference>
<organism evidence="16 17">
    <name type="scientific">Paenibacillus cookii</name>
    <dbReference type="NCBI Taxonomy" id="157839"/>
    <lineage>
        <taxon>Bacteria</taxon>
        <taxon>Bacillati</taxon>
        <taxon>Bacillota</taxon>
        <taxon>Bacilli</taxon>
        <taxon>Bacillales</taxon>
        <taxon>Paenibacillaceae</taxon>
        <taxon>Paenibacillus</taxon>
    </lineage>
</organism>
<dbReference type="Proteomes" id="UP000680638">
    <property type="component" value="Unassembled WGS sequence"/>
</dbReference>
<dbReference type="NCBIfam" id="TIGR01205">
    <property type="entry name" value="D_ala_D_alaTIGR"/>
    <property type="match status" value="1"/>
</dbReference>